<evidence type="ECO:0000256" key="1">
    <source>
        <dbReference type="SAM" id="MobiDB-lite"/>
    </source>
</evidence>
<protein>
    <submittedName>
        <fullName evidence="2">Uncharacterized protein</fullName>
    </submittedName>
</protein>
<sequence length="38" mass="4582">MKSFFKKKEKQTLETKSKKPKVRDVGTRKKLVIVYGYY</sequence>
<name>A0A2V3W802_9BACI</name>
<proteinExistence type="predicted"/>
<keyword evidence="3" id="KW-1185">Reference proteome</keyword>
<comment type="caution">
    <text evidence="2">The sequence shown here is derived from an EMBL/GenBank/DDBJ whole genome shotgun (WGS) entry which is preliminary data.</text>
</comment>
<gene>
    <name evidence="2" type="ORF">DFR56_101425</name>
</gene>
<dbReference type="AlphaFoldDB" id="A0A2V3W802"/>
<feature type="region of interest" description="Disordered" evidence="1">
    <location>
        <begin position="1"/>
        <end position="20"/>
    </location>
</feature>
<feature type="compositionally biased region" description="Basic and acidic residues" evidence="1">
    <location>
        <begin position="10"/>
        <end position="20"/>
    </location>
</feature>
<accession>A0A2V3W802</accession>
<evidence type="ECO:0000313" key="2">
    <source>
        <dbReference type="EMBL" id="PXW90513.1"/>
    </source>
</evidence>
<dbReference type="EMBL" id="QJJQ01000001">
    <property type="protein sequence ID" value="PXW90513.1"/>
    <property type="molecule type" value="Genomic_DNA"/>
</dbReference>
<dbReference type="Proteomes" id="UP000247978">
    <property type="component" value="Unassembled WGS sequence"/>
</dbReference>
<organism evidence="2 3">
    <name type="scientific">Pseudogracilibacillus auburnensis</name>
    <dbReference type="NCBI Taxonomy" id="1494959"/>
    <lineage>
        <taxon>Bacteria</taxon>
        <taxon>Bacillati</taxon>
        <taxon>Bacillota</taxon>
        <taxon>Bacilli</taxon>
        <taxon>Bacillales</taxon>
        <taxon>Bacillaceae</taxon>
        <taxon>Pseudogracilibacillus</taxon>
    </lineage>
</organism>
<evidence type="ECO:0000313" key="3">
    <source>
        <dbReference type="Proteomes" id="UP000247978"/>
    </source>
</evidence>
<reference evidence="2 3" key="1">
    <citation type="submission" date="2018-05" db="EMBL/GenBank/DDBJ databases">
        <title>Genomic Encyclopedia of Type Strains, Phase IV (KMG-IV): sequencing the most valuable type-strain genomes for metagenomic binning, comparative biology and taxonomic classification.</title>
        <authorList>
            <person name="Goeker M."/>
        </authorList>
    </citation>
    <scope>NUCLEOTIDE SEQUENCE [LARGE SCALE GENOMIC DNA]</scope>
    <source>
        <strain evidence="2 3">DSM 28556</strain>
    </source>
</reference>